<evidence type="ECO:0000256" key="2">
    <source>
        <dbReference type="RuleBase" id="RU003616"/>
    </source>
</evidence>
<reference evidence="5" key="1">
    <citation type="submission" date="2017-09" db="EMBL/GenBank/DDBJ databases">
        <title>Depth-based differentiation of microbial function through sediment-hosted aquifers and enrichment of novel symbionts in the deep terrestrial subsurface.</title>
        <authorList>
            <person name="Probst A.J."/>
            <person name="Ladd B."/>
            <person name="Jarett J.K."/>
            <person name="Geller-Mcgrath D.E."/>
            <person name="Sieber C.M.K."/>
            <person name="Emerson J.B."/>
            <person name="Anantharaman K."/>
            <person name="Thomas B.C."/>
            <person name="Malmstrom R."/>
            <person name="Stieglmeier M."/>
            <person name="Klingl A."/>
            <person name="Woyke T."/>
            <person name="Ryan C.M."/>
            <person name="Banfield J.F."/>
        </authorList>
    </citation>
    <scope>NUCLEOTIDE SEQUENCE [LARGE SCALE GENOMIC DNA]</scope>
</reference>
<dbReference type="InterPro" id="IPR008978">
    <property type="entry name" value="HSP20-like_chaperone"/>
</dbReference>
<dbReference type="CDD" id="cd06464">
    <property type="entry name" value="ACD_sHsps-like"/>
    <property type="match status" value="1"/>
</dbReference>
<dbReference type="AlphaFoldDB" id="A0A2M7TJI7"/>
<organism evidence="4 5">
    <name type="scientific">candidate division WWE3 bacterium CG_4_10_14_0_2_um_filter_41_14</name>
    <dbReference type="NCBI Taxonomy" id="1975072"/>
    <lineage>
        <taxon>Bacteria</taxon>
        <taxon>Katanobacteria</taxon>
    </lineage>
</organism>
<protein>
    <submittedName>
        <fullName evidence="4">Heat-shock protein</fullName>
    </submittedName>
</protein>
<proteinExistence type="inferred from homology"/>
<evidence type="ECO:0000313" key="4">
    <source>
        <dbReference type="EMBL" id="PIZ46738.1"/>
    </source>
</evidence>
<comment type="caution">
    <text evidence="4">The sequence shown here is derived from an EMBL/GenBank/DDBJ whole genome shotgun (WGS) entry which is preliminary data.</text>
</comment>
<dbReference type="Pfam" id="PF00011">
    <property type="entry name" value="HSP20"/>
    <property type="match status" value="1"/>
</dbReference>
<evidence type="ECO:0000259" key="3">
    <source>
        <dbReference type="PROSITE" id="PS01031"/>
    </source>
</evidence>
<dbReference type="PROSITE" id="PS01031">
    <property type="entry name" value="SHSP"/>
    <property type="match status" value="1"/>
</dbReference>
<dbReference type="EMBL" id="PFNL01000083">
    <property type="protein sequence ID" value="PIZ46738.1"/>
    <property type="molecule type" value="Genomic_DNA"/>
</dbReference>
<accession>A0A2M7TJI7</accession>
<sequence>MTRMVRYDPFQNLRKSFFSISPFGEEFDDYLGEVDLGLRVNVSDDETKVTVEADLPGINPDDVDLDVLTDSVTIHAKREETEEEKNRNYIRRERRYGSYARTINLPSQVVPTSAEATFTDGTLMLTIDKVVTQAPTKVKVKVNRSEK</sequence>
<feature type="domain" description="SHSP" evidence="3">
    <location>
        <begin position="31"/>
        <end position="145"/>
    </location>
</feature>
<dbReference type="PANTHER" id="PTHR11527">
    <property type="entry name" value="HEAT-SHOCK PROTEIN 20 FAMILY MEMBER"/>
    <property type="match status" value="1"/>
</dbReference>
<name>A0A2M7TJI7_UNCKA</name>
<gene>
    <name evidence="4" type="ORF">COY32_02835</name>
</gene>
<dbReference type="InterPro" id="IPR002068">
    <property type="entry name" value="A-crystallin/Hsp20_dom"/>
</dbReference>
<evidence type="ECO:0000313" key="5">
    <source>
        <dbReference type="Proteomes" id="UP000228920"/>
    </source>
</evidence>
<dbReference type="InterPro" id="IPR031107">
    <property type="entry name" value="Small_HSP"/>
</dbReference>
<comment type="similarity">
    <text evidence="1 2">Belongs to the small heat shock protein (HSP20) family.</text>
</comment>
<dbReference type="Proteomes" id="UP000228920">
    <property type="component" value="Unassembled WGS sequence"/>
</dbReference>
<dbReference type="SUPFAM" id="SSF49764">
    <property type="entry name" value="HSP20-like chaperones"/>
    <property type="match status" value="1"/>
</dbReference>
<evidence type="ECO:0000256" key="1">
    <source>
        <dbReference type="PROSITE-ProRule" id="PRU00285"/>
    </source>
</evidence>
<dbReference type="Gene3D" id="2.60.40.790">
    <property type="match status" value="1"/>
</dbReference>